<evidence type="ECO:0000313" key="3">
    <source>
        <dbReference type="Proteomes" id="UP000299102"/>
    </source>
</evidence>
<accession>A0A4C1WDU4</accession>
<dbReference type="EMBL" id="BGZK01000541">
    <property type="protein sequence ID" value="GBP49281.1"/>
    <property type="molecule type" value="Genomic_DNA"/>
</dbReference>
<dbReference type="AlphaFoldDB" id="A0A4C1WDU4"/>
<keyword evidence="3" id="KW-1185">Reference proteome</keyword>
<reference evidence="2 3" key="1">
    <citation type="journal article" date="2019" name="Commun. Biol.">
        <title>The bagworm genome reveals a unique fibroin gene that provides high tensile strength.</title>
        <authorList>
            <person name="Kono N."/>
            <person name="Nakamura H."/>
            <person name="Ohtoshi R."/>
            <person name="Tomita M."/>
            <person name="Numata K."/>
            <person name="Arakawa K."/>
        </authorList>
    </citation>
    <scope>NUCLEOTIDE SEQUENCE [LARGE SCALE GENOMIC DNA]</scope>
</reference>
<dbReference type="Proteomes" id="UP000299102">
    <property type="component" value="Unassembled WGS sequence"/>
</dbReference>
<comment type="caution">
    <text evidence="2">The sequence shown here is derived from an EMBL/GenBank/DDBJ whole genome shotgun (WGS) entry which is preliminary data.</text>
</comment>
<sequence length="119" mass="13386">MPAELLSFKQGTFRHRPRSAPPPPPSPTQQLVADARFPGAAARRNPGQRPDAPLRPINNITPYQTVGFIFEVIFIKLIFRCANAVLCIRHRGISRFDVYIFIVGNTNKNDVSCALEHLY</sequence>
<gene>
    <name evidence="2" type="ORF">EVAR_102224_1</name>
</gene>
<name>A0A4C1WDU4_EUMVA</name>
<feature type="region of interest" description="Disordered" evidence="1">
    <location>
        <begin position="1"/>
        <end position="56"/>
    </location>
</feature>
<protein>
    <submittedName>
        <fullName evidence="2">Uncharacterized protein</fullName>
    </submittedName>
</protein>
<organism evidence="2 3">
    <name type="scientific">Eumeta variegata</name>
    <name type="common">Bagworm moth</name>
    <name type="synonym">Eumeta japonica</name>
    <dbReference type="NCBI Taxonomy" id="151549"/>
    <lineage>
        <taxon>Eukaryota</taxon>
        <taxon>Metazoa</taxon>
        <taxon>Ecdysozoa</taxon>
        <taxon>Arthropoda</taxon>
        <taxon>Hexapoda</taxon>
        <taxon>Insecta</taxon>
        <taxon>Pterygota</taxon>
        <taxon>Neoptera</taxon>
        <taxon>Endopterygota</taxon>
        <taxon>Lepidoptera</taxon>
        <taxon>Glossata</taxon>
        <taxon>Ditrysia</taxon>
        <taxon>Tineoidea</taxon>
        <taxon>Psychidae</taxon>
        <taxon>Oiketicinae</taxon>
        <taxon>Eumeta</taxon>
    </lineage>
</organism>
<evidence type="ECO:0000256" key="1">
    <source>
        <dbReference type="SAM" id="MobiDB-lite"/>
    </source>
</evidence>
<evidence type="ECO:0000313" key="2">
    <source>
        <dbReference type="EMBL" id="GBP49281.1"/>
    </source>
</evidence>
<proteinExistence type="predicted"/>